<keyword evidence="5" id="KW-0902">Two-component regulatory system</keyword>
<dbReference type="Pfam" id="PF02518">
    <property type="entry name" value="HATPase_c"/>
    <property type="match status" value="1"/>
</dbReference>
<dbReference type="RefSeq" id="WP_190925267.1">
    <property type="nucleotide sequence ID" value="NZ_JACXAC010000004.1"/>
</dbReference>
<dbReference type="InterPro" id="IPR004358">
    <property type="entry name" value="Sig_transdc_His_kin-like_C"/>
</dbReference>
<sequence length="365" mass="41396">MLTPPDLFQHLLEGSRQTFFIYSISAGKVLYLSPSYEKLFPGLLCENVDADLPQLLHWLPVDDQAYARECFVDLASGELRDDLLLRLQPGPDRPLRWLAMQAHRATAADGQELLTGSVQDVTVEQEYLRNADLYMAKKNTTLEILSHDLAGPFNMLRQLADFLEEKTQALNDPQVQNMIRVMQDTCRDSVNLIRDFVDGEFMGSASVELKRTRVDLAAELRQVMETYQKNEYLVAKWFSFETSRPSIYVEIDHNKFLQVINNLLSNAIKFTGEGGRIAVSLEQRAEHVLVAVADDGIGIPEQLHPVLFDRFTKARRPGLRGEKTTGLGMHLIHTIVQLHNGRIWFDSQEHKGTTFYIELPTAPGA</sequence>
<dbReference type="EC" id="2.7.13.3" evidence="2"/>
<evidence type="ECO:0000256" key="3">
    <source>
        <dbReference type="ARBA" id="ARBA00022679"/>
    </source>
</evidence>
<dbReference type="InterPro" id="IPR036890">
    <property type="entry name" value="HATPase_C_sf"/>
</dbReference>
<dbReference type="GO" id="GO:0016301">
    <property type="term" value="F:kinase activity"/>
    <property type="evidence" value="ECO:0007669"/>
    <property type="project" value="UniProtKB-KW"/>
</dbReference>
<reference evidence="7 8" key="1">
    <citation type="submission" date="2020-09" db="EMBL/GenBank/DDBJ databases">
        <authorList>
            <person name="Kim M.K."/>
        </authorList>
    </citation>
    <scope>NUCLEOTIDE SEQUENCE [LARGE SCALE GENOMIC DNA]</scope>
    <source>
        <strain evidence="7 8">BT189</strain>
    </source>
</reference>
<dbReference type="SMART" id="SM00387">
    <property type="entry name" value="HATPase_c"/>
    <property type="match status" value="1"/>
</dbReference>
<protein>
    <recommendedName>
        <fullName evidence="2">histidine kinase</fullName>
        <ecNumber evidence="2">2.7.13.3</ecNumber>
    </recommendedName>
</protein>
<evidence type="ECO:0000256" key="4">
    <source>
        <dbReference type="ARBA" id="ARBA00022777"/>
    </source>
</evidence>
<comment type="caution">
    <text evidence="7">The sequence shown here is derived from an EMBL/GenBank/DDBJ whole genome shotgun (WGS) entry which is preliminary data.</text>
</comment>
<evidence type="ECO:0000256" key="1">
    <source>
        <dbReference type="ARBA" id="ARBA00000085"/>
    </source>
</evidence>
<dbReference type="SUPFAM" id="SSF47384">
    <property type="entry name" value="Homodimeric domain of signal transducing histidine kinase"/>
    <property type="match status" value="1"/>
</dbReference>
<dbReference type="CDD" id="cd00075">
    <property type="entry name" value="HATPase"/>
    <property type="match status" value="1"/>
</dbReference>
<dbReference type="InterPro" id="IPR036097">
    <property type="entry name" value="HisK_dim/P_sf"/>
</dbReference>
<dbReference type="Proteomes" id="UP000606003">
    <property type="component" value="Unassembled WGS sequence"/>
</dbReference>
<keyword evidence="3" id="KW-0808">Transferase</keyword>
<dbReference type="PROSITE" id="PS50109">
    <property type="entry name" value="HIS_KIN"/>
    <property type="match status" value="1"/>
</dbReference>
<dbReference type="PRINTS" id="PR00344">
    <property type="entry name" value="BCTRLSENSOR"/>
</dbReference>
<dbReference type="InterPro" id="IPR005467">
    <property type="entry name" value="His_kinase_dom"/>
</dbReference>
<dbReference type="InterPro" id="IPR003594">
    <property type="entry name" value="HATPase_dom"/>
</dbReference>
<name>A0ABR8JVQ7_9BACT</name>
<dbReference type="Gene3D" id="1.10.287.130">
    <property type="match status" value="1"/>
</dbReference>
<dbReference type="EMBL" id="JACXAC010000004">
    <property type="protein sequence ID" value="MBD2723043.1"/>
    <property type="molecule type" value="Genomic_DNA"/>
</dbReference>
<keyword evidence="8" id="KW-1185">Reference proteome</keyword>
<comment type="catalytic activity">
    <reaction evidence="1">
        <text>ATP + protein L-histidine = ADP + protein N-phospho-L-histidine.</text>
        <dbReference type="EC" id="2.7.13.3"/>
    </reaction>
</comment>
<evidence type="ECO:0000256" key="5">
    <source>
        <dbReference type="ARBA" id="ARBA00023012"/>
    </source>
</evidence>
<dbReference type="SUPFAM" id="SSF55874">
    <property type="entry name" value="ATPase domain of HSP90 chaperone/DNA topoisomerase II/histidine kinase"/>
    <property type="match status" value="1"/>
</dbReference>
<evidence type="ECO:0000259" key="6">
    <source>
        <dbReference type="PROSITE" id="PS50109"/>
    </source>
</evidence>
<evidence type="ECO:0000313" key="8">
    <source>
        <dbReference type="Proteomes" id="UP000606003"/>
    </source>
</evidence>
<dbReference type="Gene3D" id="3.30.565.10">
    <property type="entry name" value="Histidine kinase-like ATPase, C-terminal domain"/>
    <property type="match status" value="1"/>
</dbReference>
<dbReference type="InterPro" id="IPR050736">
    <property type="entry name" value="Sensor_HK_Regulatory"/>
</dbReference>
<proteinExistence type="predicted"/>
<dbReference type="PANTHER" id="PTHR43711:SF26">
    <property type="entry name" value="SENSOR HISTIDINE KINASE RCSC"/>
    <property type="match status" value="1"/>
</dbReference>
<evidence type="ECO:0000256" key="2">
    <source>
        <dbReference type="ARBA" id="ARBA00012438"/>
    </source>
</evidence>
<evidence type="ECO:0000313" key="7">
    <source>
        <dbReference type="EMBL" id="MBD2723043.1"/>
    </source>
</evidence>
<gene>
    <name evidence="7" type="ORF">IC234_12985</name>
</gene>
<keyword evidence="4 7" id="KW-0418">Kinase</keyword>
<dbReference type="PANTHER" id="PTHR43711">
    <property type="entry name" value="TWO-COMPONENT HISTIDINE KINASE"/>
    <property type="match status" value="1"/>
</dbReference>
<accession>A0ABR8JVQ7</accession>
<dbReference type="Gene3D" id="3.30.450.20">
    <property type="entry name" value="PAS domain"/>
    <property type="match status" value="1"/>
</dbReference>
<feature type="domain" description="Histidine kinase" evidence="6">
    <location>
        <begin position="144"/>
        <end position="363"/>
    </location>
</feature>
<organism evidence="7 8">
    <name type="scientific">Hymenobacter armeniacus</name>
    <dbReference type="NCBI Taxonomy" id="2771358"/>
    <lineage>
        <taxon>Bacteria</taxon>
        <taxon>Pseudomonadati</taxon>
        <taxon>Bacteroidota</taxon>
        <taxon>Cytophagia</taxon>
        <taxon>Cytophagales</taxon>
        <taxon>Hymenobacteraceae</taxon>
        <taxon>Hymenobacter</taxon>
    </lineage>
</organism>